<feature type="coiled-coil region" evidence="12">
    <location>
        <begin position="226"/>
        <end position="285"/>
    </location>
</feature>
<dbReference type="Gene3D" id="1.10.730.10">
    <property type="entry name" value="Isoleucyl-tRNA Synthetase, Domain 1"/>
    <property type="match status" value="1"/>
</dbReference>
<comment type="caution">
    <text evidence="15">The sequence shown here is derived from an EMBL/GenBank/DDBJ whole genome shotgun (WGS) entry which is preliminary data.</text>
</comment>
<dbReference type="SUPFAM" id="SSF47323">
    <property type="entry name" value="Anticodon-binding domain of a subclass of class I aminoacyl-tRNA synthetases"/>
    <property type="match status" value="1"/>
</dbReference>
<keyword evidence="2" id="KW-0436">Ligase</keyword>
<dbReference type="PANTHER" id="PTHR11946:SF93">
    <property type="entry name" value="VALINE--TRNA LIGASE, CHLOROPLASTIC_MITOCHONDRIAL 2"/>
    <property type="match status" value="1"/>
</dbReference>
<dbReference type="GO" id="GO:0006438">
    <property type="term" value="P:valyl-tRNA aminoacylation"/>
    <property type="evidence" value="ECO:0007669"/>
    <property type="project" value="InterPro"/>
</dbReference>
<evidence type="ECO:0000313" key="15">
    <source>
        <dbReference type="EMBL" id="PIR78197.1"/>
    </source>
</evidence>
<dbReference type="EC" id="6.1.1.9" evidence="1"/>
<evidence type="ECO:0000256" key="2">
    <source>
        <dbReference type="ARBA" id="ARBA00022598"/>
    </source>
</evidence>
<evidence type="ECO:0000256" key="10">
    <source>
        <dbReference type="ARBA" id="ARBA00047552"/>
    </source>
</evidence>
<organism evidence="15 16">
    <name type="scientific">Candidatus Magasanikbacteria bacterium CG10_big_fil_rev_8_21_14_0_10_36_16</name>
    <dbReference type="NCBI Taxonomy" id="1974645"/>
    <lineage>
        <taxon>Bacteria</taxon>
        <taxon>Candidatus Magasanikiibacteriota</taxon>
    </lineage>
</organism>
<evidence type="ECO:0000256" key="3">
    <source>
        <dbReference type="ARBA" id="ARBA00022741"/>
    </source>
</evidence>
<comment type="catalytic activity">
    <reaction evidence="10">
        <text>tRNA(Val) + L-valine + ATP = L-valyl-tRNA(Val) + AMP + diphosphate</text>
        <dbReference type="Rhea" id="RHEA:10704"/>
        <dbReference type="Rhea" id="RHEA-COMP:9672"/>
        <dbReference type="Rhea" id="RHEA-COMP:9708"/>
        <dbReference type="ChEBI" id="CHEBI:30616"/>
        <dbReference type="ChEBI" id="CHEBI:33019"/>
        <dbReference type="ChEBI" id="CHEBI:57762"/>
        <dbReference type="ChEBI" id="CHEBI:78442"/>
        <dbReference type="ChEBI" id="CHEBI:78537"/>
        <dbReference type="ChEBI" id="CHEBI:456215"/>
        <dbReference type="EC" id="6.1.1.9"/>
    </reaction>
</comment>
<dbReference type="InterPro" id="IPR010978">
    <property type="entry name" value="tRNA-bd_arm"/>
</dbReference>
<comment type="similarity">
    <text evidence="11">Belongs to the class-I aminoacyl-tRNA synthetase family. ValS type 1 subfamily.</text>
</comment>
<evidence type="ECO:0000256" key="5">
    <source>
        <dbReference type="ARBA" id="ARBA00022917"/>
    </source>
</evidence>
<dbReference type="GO" id="GO:0005829">
    <property type="term" value="C:cytosol"/>
    <property type="evidence" value="ECO:0007669"/>
    <property type="project" value="TreeGrafter"/>
</dbReference>
<gene>
    <name evidence="15" type="ORF">COU28_02880</name>
</gene>
<evidence type="ECO:0000313" key="16">
    <source>
        <dbReference type="Proteomes" id="UP000230852"/>
    </source>
</evidence>
<dbReference type="FunFam" id="1.10.287.380:FF:000001">
    <property type="entry name" value="Valine--tRNA ligase"/>
    <property type="match status" value="1"/>
</dbReference>
<dbReference type="Gene3D" id="1.10.287.380">
    <property type="entry name" value="Valyl-tRNA synthetase, C-terminal domain"/>
    <property type="match status" value="1"/>
</dbReference>
<evidence type="ECO:0000256" key="9">
    <source>
        <dbReference type="ARBA" id="ARBA00029936"/>
    </source>
</evidence>
<dbReference type="AlphaFoldDB" id="A0A2H0TY96"/>
<reference evidence="16" key="1">
    <citation type="submission" date="2017-09" db="EMBL/GenBank/DDBJ databases">
        <title>Depth-based differentiation of microbial function through sediment-hosted aquifers and enrichment of novel symbionts in the deep terrestrial subsurface.</title>
        <authorList>
            <person name="Probst A.J."/>
            <person name="Ladd B."/>
            <person name="Jarett J.K."/>
            <person name="Geller-Mcgrath D.E."/>
            <person name="Sieber C.M.K."/>
            <person name="Emerson J.B."/>
            <person name="Anantharaman K."/>
            <person name="Thomas B.C."/>
            <person name="Malmstrom R."/>
            <person name="Stieglmeier M."/>
            <person name="Klingl A."/>
            <person name="Woyke T."/>
            <person name="Ryan C.M."/>
            <person name="Banfield J.F."/>
        </authorList>
    </citation>
    <scope>NUCLEOTIDE SEQUENCE [LARGE SCALE GENOMIC DNA]</scope>
</reference>
<sequence>MPEAKTLSDKWILQKLNEVSNVVVDNLDSMNLSYAGEKLRDFTWNDLADWYLEIAKIEPSFASSDVKAMNDKGASADKGSKSKILNYALNTVLKLWHPFMPFVTEAVWQEFYGKENILMVEKFPVSDEKNEDTKDFEIIQNVIVGIRSVKGDYKIDPVKKLNVTISAGDKIDILSENKAVLSKLARLENLQINQSTNKPVNSVSFVESGLEIFVELAGVVDFAKEKEKLGSEIEQLTKYIAGLEGKLNNPGFVSSAPENIVTQEKEKLAESKEKLEKLNKQFQAI</sequence>
<dbReference type="Pfam" id="PF08264">
    <property type="entry name" value="Anticodon_1"/>
    <property type="match status" value="1"/>
</dbReference>
<dbReference type="PANTHER" id="PTHR11946">
    <property type="entry name" value="VALYL-TRNA SYNTHETASES"/>
    <property type="match status" value="1"/>
</dbReference>
<keyword evidence="3" id="KW-0547">Nucleotide-binding</keyword>
<protein>
    <recommendedName>
        <fullName evidence="8">Valine--tRNA ligase</fullName>
        <ecNumber evidence="1">6.1.1.9</ecNumber>
    </recommendedName>
    <alternativeName>
        <fullName evidence="9">Valyl-tRNA synthetase</fullName>
    </alternativeName>
</protein>
<evidence type="ECO:0000259" key="13">
    <source>
        <dbReference type="Pfam" id="PF08264"/>
    </source>
</evidence>
<keyword evidence="4" id="KW-0067">ATP-binding</keyword>
<dbReference type="InterPro" id="IPR019499">
    <property type="entry name" value="Val-tRNA_synth_tRNA-bd"/>
</dbReference>
<evidence type="ECO:0000256" key="8">
    <source>
        <dbReference type="ARBA" id="ARBA00024407"/>
    </source>
</evidence>
<dbReference type="InterPro" id="IPR009080">
    <property type="entry name" value="tRNAsynth_Ia_anticodon-bd"/>
</dbReference>
<dbReference type="SUPFAM" id="SSF46589">
    <property type="entry name" value="tRNA-binding arm"/>
    <property type="match status" value="1"/>
</dbReference>
<name>A0A2H0TY96_9BACT</name>
<dbReference type="Proteomes" id="UP000230852">
    <property type="component" value="Unassembled WGS sequence"/>
</dbReference>
<dbReference type="InterPro" id="IPR013155">
    <property type="entry name" value="M/V/L/I-tRNA-synth_anticd-bd"/>
</dbReference>
<dbReference type="InterPro" id="IPR033705">
    <property type="entry name" value="Anticodon_Ia_Val"/>
</dbReference>
<dbReference type="GO" id="GO:0005524">
    <property type="term" value="F:ATP binding"/>
    <property type="evidence" value="ECO:0007669"/>
    <property type="project" value="UniProtKB-KW"/>
</dbReference>
<keyword evidence="6 12" id="KW-0175">Coiled coil</keyword>
<dbReference type="EMBL" id="PFBU01000057">
    <property type="protein sequence ID" value="PIR78197.1"/>
    <property type="molecule type" value="Genomic_DNA"/>
</dbReference>
<feature type="domain" description="Valyl-tRNA synthetase tRNA-binding arm" evidence="14">
    <location>
        <begin position="221"/>
        <end position="284"/>
    </location>
</feature>
<keyword evidence="7" id="KW-0030">Aminoacyl-tRNA synthetase</keyword>
<dbReference type="Pfam" id="PF10458">
    <property type="entry name" value="Val_tRNA-synt_C"/>
    <property type="match status" value="1"/>
</dbReference>
<feature type="domain" description="Methionyl/Valyl/Leucyl/Isoleucyl-tRNA synthetase anticodon-binding" evidence="13">
    <location>
        <begin position="9"/>
        <end position="164"/>
    </location>
</feature>
<dbReference type="CDD" id="cd07962">
    <property type="entry name" value="Anticodon_Ia_Val"/>
    <property type="match status" value="1"/>
</dbReference>
<keyword evidence="5" id="KW-0648">Protein biosynthesis</keyword>
<evidence type="ECO:0000256" key="12">
    <source>
        <dbReference type="SAM" id="Coils"/>
    </source>
</evidence>
<dbReference type="InterPro" id="IPR037118">
    <property type="entry name" value="Val-tRNA_synth_C_sf"/>
</dbReference>
<evidence type="ECO:0000256" key="11">
    <source>
        <dbReference type="ARBA" id="ARBA00060830"/>
    </source>
</evidence>
<dbReference type="GO" id="GO:0004832">
    <property type="term" value="F:valine-tRNA ligase activity"/>
    <property type="evidence" value="ECO:0007669"/>
    <property type="project" value="UniProtKB-EC"/>
</dbReference>
<evidence type="ECO:0000256" key="6">
    <source>
        <dbReference type="ARBA" id="ARBA00023054"/>
    </source>
</evidence>
<evidence type="ECO:0000256" key="7">
    <source>
        <dbReference type="ARBA" id="ARBA00023146"/>
    </source>
</evidence>
<evidence type="ECO:0000256" key="1">
    <source>
        <dbReference type="ARBA" id="ARBA00013169"/>
    </source>
</evidence>
<evidence type="ECO:0000256" key="4">
    <source>
        <dbReference type="ARBA" id="ARBA00022840"/>
    </source>
</evidence>
<proteinExistence type="inferred from homology"/>
<accession>A0A2H0TY96</accession>
<evidence type="ECO:0000259" key="14">
    <source>
        <dbReference type="Pfam" id="PF10458"/>
    </source>
</evidence>
<dbReference type="InterPro" id="IPR002303">
    <property type="entry name" value="Valyl-tRNA_ligase"/>
</dbReference>